<gene>
    <name evidence="5" type="ORF">ABLO99_06985</name>
</gene>
<feature type="region of interest" description="Disordered" evidence="4">
    <location>
        <begin position="526"/>
        <end position="623"/>
    </location>
</feature>
<feature type="region of interest" description="Disordered" evidence="4">
    <location>
        <begin position="468"/>
        <end position="507"/>
    </location>
</feature>
<dbReference type="PANTHER" id="PTHR24113">
    <property type="entry name" value="RAN GTPASE-ACTIVATING PROTEIN 1"/>
    <property type="match status" value="1"/>
</dbReference>
<feature type="region of interest" description="Disordered" evidence="4">
    <location>
        <begin position="715"/>
        <end position="746"/>
    </location>
</feature>
<reference evidence="5" key="1">
    <citation type="submission" date="2024-06" db="EMBL/GenBank/DDBJ databases">
        <authorList>
            <person name="Dussert Y."/>
            <person name="Peccoud J."/>
            <person name="Pigeault R."/>
        </authorList>
    </citation>
    <scope>NUCLEOTIDE SEQUENCE</scope>
    <source>
        <strain evidence="5">WArc</strain>
    </source>
</reference>
<dbReference type="GO" id="GO:0006913">
    <property type="term" value="P:nucleocytoplasmic transport"/>
    <property type="evidence" value="ECO:0007669"/>
    <property type="project" value="TreeGrafter"/>
</dbReference>
<evidence type="ECO:0000256" key="1">
    <source>
        <dbReference type="ARBA" id="ARBA00022468"/>
    </source>
</evidence>
<dbReference type="RefSeq" id="WP_349967389.1">
    <property type="nucleotide sequence ID" value="NZ_CP157942.1"/>
</dbReference>
<dbReference type="InterPro" id="IPR027038">
    <property type="entry name" value="RanGap"/>
</dbReference>
<dbReference type="InterPro" id="IPR006553">
    <property type="entry name" value="Leu-rich_rpt_Cys-con_subtyp"/>
</dbReference>
<dbReference type="EMBL" id="CP157942">
    <property type="protein sequence ID" value="XBS66910.1"/>
    <property type="molecule type" value="Genomic_DNA"/>
</dbReference>
<evidence type="ECO:0000313" key="5">
    <source>
        <dbReference type="EMBL" id="XBS66910.1"/>
    </source>
</evidence>
<feature type="compositionally biased region" description="Polar residues" evidence="4">
    <location>
        <begin position="837"/>
        <end position="853"/>
    </location>
</feature>
<accession>A0AAU7Q1S1</accession>
<dbReference type="AlphaFoldDB" id="A0AAU7Q1S1"/>
<feature type="region of interest" description="Disordered" evidence="4">
    <location>
        <begin position="767"/>
        <end position="791"/>
    </location>
</feature>
<feature type="region of interest" description="Disordered" evidence="4">
    <location>
        <begin position="835"/>
        <end position="856"/>
    </location>
</feature>
<feature type="compositionally biased region" description="Polar residues" evidence="4">
    <location>
        <begin position="715"/>
        <end position="728"/>
    </location>
</feature>
<keyword evidence="2" id="KW-0433">Leucine-rich repeat</keyword>
<name>A0AAU7Q1S1_9RICK</name>
<feature type="compositionally biased region" description="Polar residues" evidence="4">
    <location>
        <begin position="475"/>
        <end position="502"/>
    </location>
</feature>
<dbReference type="SMART" id="SM00368">
    <property type="entry name" value="LRR_RI"/>
    <property type="match status" value="5"/>
</dbReference>
<feature type="compositionally biased region" description="Basic and acidic residues" evidence="4">
    <location>
        <begin position="878"/>
        <end position="888"/>
    </location>
</feature>
<evidence type="ECO:0000256" key="4">
    <source>
        <dbReference type="SAM" id="MobiDB-lite"/>
    </source>
</evidence>
<dbReference type="InterPro" id="IPR032675">
    <property type="entry name" value="LRR_dom_sf"/>
</dbReference>
<evidence type="ECO:0000256" key="3">
    <source>
        <dbReference type="ARBA" id="ARBA00022737"/>
    </source>
</evidence>
<dbReference type="SUPFAM" id="SSF52047">
    <property type="entry name" value="RNI-like"/>
    <property type="match status" value="1"/>
</dbReference>
<dbReference type="GO" id="GO:0005096">
    <property type="term" value="F:GTPase activator activity"/>
    <property type="evidence" value="ECO:0007669"/>
    <property type="project" value="UniProtKB-KW"/>
</dbReference>
<proteinExistence type="predicted"/>
<keyword evidence="1" id="KW-0343">GTPase activation</keyword>
<dbReference type="GO" id="GO:0031267">
    <property type="term" value="F:small GTPase binding"/>
    <property type="evidence" value="ECO:0007669"/>
    <property type="project" value="TreeGrafter"/>
</dbReference>
<protein>
    <submittedName>
        <fullName evidence="5">Uncharacterized protein</fullName>
    </submittedName>
</protein>
<feature type="compositionally biased region" description="Polar residues" evidence="4">
    <location>
        <begin position="574"/>
        <end position="598"/>
    </location>
</feature>
<dbReference type="GO" id="GO:0048471">
    <property type="term" value="C:perinuclear region of cytoplasm"/>
    <property type="evidence" value="ECO:0007669"/>
    <property type="project" value="TreeGrafter"/>
</dbReference>
<evidence type="ECO:0000256" key="2">
    <source>
        <dbReference type="ARBA" id="ARBA00022614"/>
    </source>
</evidence>
<keyword evidence="3" id="KW-0677">Repeat</keyword>
<dbReference type="InterPro" id="IPR001611">
    <property type="entry name" value="Leu-rich_rpt"/>
</dbReference>
<feature type="region of interest" description="Disordered" evidence="4">
    <location>
        <begin position="871"/>
        <end position="900"/>
    </location>
</feature>
<dbReference type="PANTHER" id="PTHR24113:SF12">
    <property type="entry name" value="RAN GTPASE-ACTIVATING PROTEIN 1"/>
    <property type="match status" value="1"/>
</dbReference>
<feature type="compositionally biased region" description="Polar residues" evidence="4">
    <location>
        <begin position="526"/>
        <end position="556"/>
    </location>
</feature>
<sequence>MDFDGCVEDGAFTVNCLADIREVVDSLKKNYPGIRKLVIDAKGVGDVRRKKITLSEMEALASLTSLVELDLRNCSPAHHKVLECLANSNLTNLEILDVCNFKVGHMGARALANGMTNLTSLTLSSNSIGNEGVEALASGNLTNLTELILHNCSIGNEGVEALAKSNLINLTSLILDNNNIGNEGVEALAKGNLVNLEHLQLDNNNDIGDRGARALANGNLINLEYFALCCNQIGPEGVSALARSVMTRLDELHLRDNEVGDGGAFALANGNLKNLRHLTLSNSEIGMQGVQILARGNLSGLFSLNLSHNDIGDDGAKALAQGNLTNLIELNLAACDISDIGIESIIYGKEDEHLPSLKMLTYFSDTSLDGKAKLNSISDCAISRLRSVGIGNMVPYQGSVGTSHRCYQANVATSSGFGESYGESAMALPRHTQVSTRASESVGQADNRPNSNFSLYQHHPAGAVASHSYGALRGSSGSQHGPNSNFSQYAQKGSKASSNLSKVTKKTAHKLKNRTLYNLYPSQATMGTSGSASQVDNQHSHYQSYQGSAEASSSYQHRPAGAAASHSYGALRGSSGSQYDPNSNSNSHYHQAGVSVSSDRGGPYEGIMHKSKADGADRENLNTPDPYEVLRNQDRALAETPALFQFDSWETSQSVNQGGVVQYSGSKDRVTDTPMTAFSRRFGNINPGSFPSNEDVEKQLSSLSDHDMEILQPVDQCNSGLDPNSNRQFYPVASGSKDLSHGGPSNPAYQQNVSTHSGPYLMHGGSRMARQDPCSNRMGARSQPSLESQHGPIRVGGDGEWAPLLPAMHSLQKMRALFGGVDVNAQAAASHSYGALQGSSGSQYDPNSNSSYGRSYGEGAVALPGYSQMSMEASESVGRADHLPDSRLSDINVHKSGVNR</sequence>
<dbReference type="Gene3D" id="3.80.10.10">
    <property type="entry name" value="Ribonuclease Inhibitor"/>
    <property type="match status" value="2"/>
</dbReference>
<dbReference type="GO" id="GO:0005829">
    <property type="term" value="C:cytosol"/>
    <property type="evidence" value="ECO:0007669"/>
    <property type="project" value="TreeGrafter"/>
</dbReference>
<feature type="compositionally biased region" description="Basic and acidic residues" evidence="4">
    <location>
        <begin position="607"/>
        <end position="620"/>
    </location>
</feature>
<dbReference type="SMART" id="SM00367">
    <property type="entry name" value="LRR_CC"/>
    <property type="match status" value="10"/>
</dbReference>
<organism evidence="5">
    <name type="scientific">Wolbachia endosymbiont of Armadillidium arcangelii</name>
    <dbReference type="NCBI Taxonomy" id="3158571"/>
    <lineage>
        <taxon>Bacteria</taxon>
        <taxon>Pseudomonadati</taxon>
        <taxon>Pseudomonadota</taxon>
        <taxon>Alphaproteobacteria</taxon>
        <taxon>Rickettsiales</taxon>
        <taxon>Anaplasmataceae</taxon>
        <taxon>Wolbachieae</taxon>
        <taxon>Wolbachia</taxon>
    </lineage>
</organism>
<dbReference type="Pfam" id="PF13516">
    <property type="entry name" value="LRR_6"/>
    <property type="match status" value="8"/>
</dbReference>